<proteinExistence type="predicted"/>
<dbReference type="AlphaFoldDB" id="A0A964UYC0"/>
<dbReference type="Gene3D" id="2.60.120.40">
    <property type="match status" value="1"/>
</dbReference>
<comment type="caution">
    <text evidence="1">The sequence shown here is derived from an EMBL/GenBank/DDBJ whole genome shotgun (WGS) entry which is preliminary data.</text>
</comment>
<accession>A0A964UYC0</accession>
<dbReference type="SUPFAM" id="SSF49842">
    <property type="entry name" value="TNF-like"/>
    <property type="match status" value="1"/>
</dbReference>
<dbReference type="InterPro" id="IPR008983">
    <property type="entry name" value="Tumour_necrosis_fac-like_dom"/>
</dbReference>
<sequence length="127" mass="13936">MTFNTTAYARGTRRGATTSQIFCNNAGIYNFQFSIQFDKTSGGDSLAYIWLRRNGVDIADSASQIRIKGNNAEIFAAANVYQAMSNGDYVQLMWSADDLDIRMLYEAAAAPHPAVPSVILTVNQVNI</sequence>
<name>A0A964UYC0_9PROT</name>
<protein>
    <submittedName>
        <fullName evidence="1">Uncharacterized protein</fullName>
    </submittedName>
</protein>
<dbReference type="EMBL" id="RGET01000035">
    <property type="protein sequence ID" value="NBN88013.1"/>
    <property type="molecule type" value="Genomic_DNA"/>
</dbReference>
<evidence type="ECO:0000313" key="2">
    <source>
        <dbReference type="Proteomes" id="UP000713222"/>
    </source>
</evidence>
<gene>
    <name evidence="1" type="ORF">EBV32_02850</name>
</gene>
<dbReference type="Proteomes" id="UP000713222">
    <property type="component" value="Unassembled WGS sequence"/>
</dbReference>
<organism evidence="1 2">
    <name type="scientific">Candidatus Fonsibacter lacus</name>
    <dbReference type="NCBI Taxonomy" id="2576439"/>
    <lineage>
        <taxon>Bacteria</taxon>
        <taxon>Pseudomonadati</taxon>
        <taxon>Pseudomonadota</taxon>
        <taxon>Alphaproteobacteria</taxon>
        <taxon>Candidatus Pelagibacterales</taxon>
        <taxon>Candidatus Pelagibacterales incertae sedis</taxon>
        <taxon>Candidatus Fonsibacter</taxon>
    </lineage>
</organism>
<evidence type="ECO:0000313" key="1">
    <source>
        <dbReference type="EMBL" id="NBN88013.1"/>
    </source>
</evidence>
<reference evidence="1" key="1">
    <citation type="submission" date="2018-10" db="EMBL/GenBank/DDBJ databases">
        <title>Iterative Subtractive Binning of Freshwater Chronoseries Metagenomes Recovers Nearly Complete Genomes from over Four Hundred Novel Species.</title>
        <authorList>
            <person name="Rodriguez-R L.M."/>
            <person name="Tsementzi D."/>
            <person name="Luo C."/>
            <person name="Konstantinidis K.T."/>
        </authorList>
    </citation>
    <scope>NUCLEOTIDE SEQUENCE</scope>
    <source>
        <strain evidence="1">WB7_6_001</strain>
    </source>
</reference>